<dbReference type="KEGG" id="mhu:Mhun_2515"/>
<proteinExistence type="predicted"/>
<keyword evidence="2" id="KW-1185">Reference proteome</keyword>
<evidence type="ECO:0000313" key="2">
    <source>
        <dbReference type="Proteomes" id="UP000001941"/>
    </source>
</evidence>
<dbReference type="HOGENOM" id="CLU_929416_0_0_2"/>
<organism evidence="1 2">
    <name type="scientific">Methanospirillum hungatei JF-1 (strain ATCC 27890 / DSM 864 / NBRC 100397 / JF-1)</name>
    <dbReference type="NCBI Taxonomy" id="323259"/>
    <lineage>
        <taxon>Archaea</taxon>
        <taxon>Methanobacteriati</taxon>
        <taxon>Methanobacteriota</taxon>
        <taxon>Stenosarchaea group</taxon>
        <taxon>Methanomicrobia</taxon>
        <taxon>Methanomicrobiales</taxon>
        <taxon>Methanospirillaceae</taxon>
        <taxon>Methanospirillum</taxon>
    </lineage>
</organism>
<reference evidence="2" key="1">
    <citation type="journal article" date="2016" name="Stand. Genomic Sci.">
        <title>Complete genome sequence of Methanospirillum hungatei type strain JF1.</title>
        <authorList>
            <person name="Gunsalus R.P."/>
            <person name="Cook L.E."/>
            <person name="Crable B."/>
            <person name="Rohlin L."/>
            <person name="McDonald E."/>
            <person name="Mouttaki H."/>
            <person name="Sieber J.R."/>
            <person name="Poweleit N."/>
            <person name="Zhou H."/>
            <person name="Lapidus A.L."/>
            <person name="Daligault H.E."/>
            <person name="Land M."/>
            <person name="Gilna P."/>
            <person name="Ivanova N."/>
            <person name="Kyrpides N."/>
            <person name="Culley D.E."/>
            <person name="McInerney M.J."/>
        </authorList>
    </citation>
    <scope>NUCLEOTIDE SEQUENCE [LARGE SCALE GENOMIC DNA]</scope>
    <source>
        <strain evidence="2">ATCC 27890 / DSM 864 / NBRC 100397 / JF-1</strain>
    </source>
</reference>
<sequence length="299" mass="32988">MNIKCFLIIVNVLILCIIISTSPADTPDSLKASTFSKNISDNYNEKIETQKYSSYSGTTACCPPGRSCEFNPDYESCICNPSDYDPYCMYDGCEEVIVKGRKKCSCPCKGYIPYSYNQNPNSIPEPSPVSTPKPIQMIITDNSHIAKSDKSGQEEPSVNINIQILSGRTLIFDSNKNKDNNILVQSGEIIKFEIVCNNTNIPGEMSIQEKGRTLSDKHVSKGGAQNLSYTFQATKNKELSVVFSDVENNIIFDKIFSIIVEKPEPMVISTYTIGPEKTIPPQSGLTAVISSKKNSVVNN</sequence>
<protein>
    <submittedName>
        <fullName evidence="1">Uncharacterized protein</fullName>
    </submittedName>
</protein>
<dbReference type="InParanoid" id="Q2FND6"/>
<accession>Q2FND6</accession>
<dbReference type="EMBL" id="CP000254">
    <property type="protein sequence ID" value="ABD42215.1"/>
    <property type="molecule type" value="Genomic_DNA"/>
</dbReference>
<name>Q2FND6_METHJ</name>
<gene>
    <name evidence="1" type="ordered locus">Mhun_2515</name>
</gene>
<dbReference type="Proteomes" id="UP000001941">
    <property type="component" value="Chromosome"/>
</dbReference>
<evidence type="ECO:0000313" key="1">
    <source>
        <dbReference type="EMBL" id="ABD42215.1"/>
    </source>
</evidence>
<dbReference type="STRING" id="323259.Mhun_2515"/>
<dbReference type="EnsemblBacteria" id="ABD42215">
    <property type="protein sequence ID" value="ABD42215"/>
    <property type="gene ID" value="Mhun_2515"/>
</dbReference>
<dbReference type="AlphaFoldDB" id="Q2FND6"/>